<evidence type="ECO:0000313" key="1">
    <source>
        <dbReference type="EMBL" id="PHP66480.1"/>
    </source>
</evidence>
<dbReference type="AlphaFoldDB" id="A0A2G1QM01"/>
<proteinExistence type="predicted"/>
<comment type="caution">
    <text evidence="1">The sequence shown here is derived from an EMBL/GenBank/DDBJ whole genome shotgun (WGS) entry which is preliminary data.</text>
</comment>
<dbReference type="RefSeq" id="WP_099307059.1">
    <property type="nucleotide sequence ID" value="NZ_PDVP01000008.1"/>
</dbReference>
<keyword evidence="2" id="KW-1185">Reference proteome</keyword>
<dbReference type="EMBL" id="PDVP01000008">
    <property type="protein sequence ID" value="PHP66480.1"/>
    <property type="molecule type" value="Genomic_DNA"/>
</dbReference>
<gene>
    <name evidence="1" type="ORF">CSC94_14475</name>
</gene>
<reference evidence="1 2" key="1">
    <citation type="submission" date="2017-10" db="EMBL/GenBank/DDBJ databases">
        <title>Sedimentibacterium mangrovi gen. nov., sp. nov., a novel member of family Phyllobacteriacea isolated from mangrove sediment.</title>
        <authorList>
            <person name="Liao H."/>
            <person name="Tian Y."/>
        </authorList>
    </citation>
    <scope>NUCLEOTIDE SEQUENCE [LARGE SCALE GENOMIC DNA]</scope>
    <source>
        <strain evidence="1 2">X9-2-2</strain>
    </source>
</reference>
<evidence type="ECO:0000313" key="2">
    <source>
        <dbReference type="Proteomes" id="UP000221168"/>
    </source>
</evidence>
<name>A0A2G1QM01_9HYPH</name>
<sequence length="142" mass="14634">MPVEPIGAMTSQAARPLQQLAANSAASRPVTTEAVITVRPDAAASAPSQASVISDQIANKVYETLDRVGVKLAQPAGTSAVDQAKRDIASETLSPMAEGTATTGHEGLANLSKAFDHAMFMATVNQVISGVSDTSRTLIKQS</sequence>
<accession>A0A2G1QM01</accession>
<protein>
    <submittedName>
        <fullName evidence="1">Uncharacterized protein</fullName>
    </submittedName>
</protein>
<organism evidence="1 2">
    <name type="scientific">Zhengella mangrovi</name>
    <dbReference type="NCBI Taxonomy" id="1982044"/>
    <lineage>
        <taxon>Bacteria</taxon>
        <taxon>Pseudomonadati</taxon>
        <taxon>Pseudomonadota</taxon>
        <taxon>Alphaproteobacteria</taxon>
        <taxon>Hyphomicrobiales</taxon>
        <taxon>Notoacmeibacteraceae</taxon>
        <taxon>Zhengella</taxon>
    </lineage>
</organism>
<dbReference type="Proteomes" id="UP000221168">
    <property type="component" value="Unassembled WGS sequence"/>
</dbReference>